<reference evidence="1" key="1">
    <citation type="submission" date="2012-09" db="EMBL/GenBank/DDBJ databases">
        <title>Metagenomic Characterization of a Microbial Community in Wastewater Detects High Levels of Antibiotic Resistance.</title>
        <authorList>
            <person name="Abrams M."/>
            <person name="Caldwell A."/>
            <person name="Vandaei E."/>
            <person name="Lee W."/>
            <person name="Perrott J."/>
            <person name="Khan S.Y."/>
            <person name="Ta J."/>
            <person name="Romero D."/>
            <person name="Nguyen V."/>
            <person name="Pourmand N."/>
            <person name="Ouverney C.C."/>
        </authorList>
    </citation>
    <scope>NUCLEOTIDE SEQUENCE</scope>
</reference>
<protein>
    <submittedName>
        <fullName evidence="1">Uncharacterized protein</fullName>
    </submittedName>
</protein>
<evidence type="ECO:0000313" key="1">
    <source>
        <dbReference type="EMBL" id="AGC72777.1"/>
    </source>
</evidence>
<organism evidence="1">
    <name type="scientific">uncultured bacterium A1Q1_fos_2101</name>
    <dbReference type="NCBI Taxonomy" id="1256561"/>
    <lineage>
        <taxon>Bacteria</taxon>
        <taxon>environmental samples</taxon>
    </lineage>
</organism>
<sequence>MDPARILTNFGDPAAWPNGRADLTLGTRFNSCSWPIWSERADKANRHLILWRNPQHVDSPGRWHGVDEWLRKPGQSSREWAAVPLRVPWGNGWGGDQGTSDNGCIVELADGSRLEIQGLSPVNIVDAVLINLRAGKTVARTSHYRADCVVHRRPGVEPKSAMGPKWRSDGLLRPDHLRQLIVEELALTVFPLQFGPNGRAVDGGWVESPGAEIPFRTDVKRAGDDERLFPCFQAFRLEILDAEIEAWISAVKTPASLVESRRWLARNLRGWAADTDRPATPRPTMRAVMSGTGGTNINSVGDRNPRVKAQWAACGVTSDAIARRLGDRILEYGELVAA</sequence>
<accession>L7VU95</accession>
<dbReference type="EMBL" id="JX649911">
    <property type="protein sequence ID" value="AGC72777.1"/>
    <property type="molecule type" value="Genomic_DNA"/>
</dbReference>
<proteinExistence type="predicted"/>
<dbReference type="AlphaFoldDB" id="L7VU95"/>
<name>L7VU95_9BACT</name>